<dbReference type="RefSeq" id="WP_116877717.1">
    <property type="nucleotide sequence ID" value="NZ_CP031733.1"/>
</dbReference>
<dbReference type="Proteomes" id="UP000246115">
    <property type="component" value="Chromosome"/>
</dbReference>
<organism evidence="3 5">
    <name type="scientific">Streptococcus chenjunshii</name>
    <dbReference type="NCBI Taxonomy" id="2173853"/>
    <lineage>
        <taxon>Bacteria</taxon>
        <taxon>Bacillati</taxon>
        <taxon>Bacillota</taxon>
        <taxon>Bacilli</taxon>
        <taxon>Lactobacillales</taxon>
        <taxon>Streptococcaceae</taxon>
        <taxon>Streptococcus</taxon>
    </lineage>
</organism>
<dbReference type="EMBL" id="QVQZ01000005">
    <property type="protein sequence ID" value="RFU53578.1"/>
    <property type="molecule type" value="Genomic_DNA"/>
</dbReference>
<dbReference type="Proteomes" id="UP000264056">
    <property type="component" value="Unassembled WGS sequence"/>
</dbReference>
<keyword evidence="3" id="KW-0238">DNA-binding</keyword>
<protein>
    <submittedName>
        <fullName evidence="3">MmcQ/YjbR family DNA-binding protein</fullName>
    </submittedName>
</protein>
<evidence type="ECO:0000313" key="4">
    <source>
        <dbReference type="Proteomes" id="UP000246115"/>
    </source>
</evidence>
<proteinExistence type="predicted"/>
<dbReference type="SUPFAM" id="SSF142906">
    <property type="entry name" value="YjbR-like"/>
    <property type="match status" value="1"/>
</dbReference>
<evidence type="ECO:0000313" key="5">
    <source>
        <dbReference type="Proteomes" id="UP000262901"/>
    </source>
</evidence>
<accession>A0A372KPN6</accession>
<evidence type="ECO:0000313" key="1">
    <source>
        <dbReference type="EMBL" id="AXQ78951.1"/>
    </source>
</evidence>
<dbReference type="EMBL" id="CP031733">
    <property type="protein sequence ID" value="AXQ78951.1"/>
    <property type="molecule type" value="Genomic_DNA"/>
</dbReference>
<dbReference type="Gene3D" id="3.90.1150.30">
    <property type="match status" value="1"/>
</dbReference>
<dbReference type="EMBL" id="QVQY01000006">
    <property type="protein sequence ID" value="RFU51378.1"/>
    <property type="molecule type" value="Genomic_DNA"/>
</dbReference>
<reference evidence="3 5" key="2">
    <citation type="submission" date="2018-08" db="EMBL/GenBank/DDBJ databases">
        <title>Draft genome of Streptococcus sp. nov. Z1.</title>
        <authorList>
            <person name="Tian Z."/>
        </authorList>
    </citation>
    <scope>NUCLEOTIDE SEQUENCE [LARGE SCALE GENOMIC DNA]</scope>
    <source>
        <strain evidence="3">Z1</strain>
        <strain evidence="5">Z1(2018)</strain>
    </source>
</reference>
<gene>
    <name evidence="1" type="ORF">DDV21_007565</name>
    <name evidence="2" type="ORF">DDV22_03455</name>
    <name evidence="3" type="ORF">DDV23_03445</name>
</gene>
<dbReference type="KEGG" id="schj:DDV21_007565"/>
<accession>A0A346ND56</accession>
<dbReference type="Pfam" id="PF04237">
    <property type="entry name" value="YjbR"/>
    <property type="match status" value="1"/>
</dbReference>
<dbReference type="Proteomes" id="UP000262901">
    <property type="component" value="Unassembled WGS sequence"/>
</dbReference>
<dbReference type="OrthoDB" id="9789813at2"/>
<reference evidence="2 6" key="1">
    <citation type="submission" date="2018-08" db="EMBL/GenBank/DDBJ databases">
        <title>Draft genome of Streptococcus sp .nov. Z2.</title>
        <authorList>
            <person name="Tian Z."/>
        </authorList>
    </citation>
    <scope>NUCLEOTIDE SEQUENCE [LARGE SCALE GENOMIC DNA]</scope>
    <source>
        <strain evidence="2 6">Z2</strain>
    </source>
</reference>
<dbReference type="InterPro" id="IPR058532">
    <property type="entry name" value="YjbR/MT2646/Rv2570-like"/>
</dbReference>
<reference evidence="1" key="4">
    <citation type="journal article" date="2019" name="Int. J. Syst. Evol. Microbiol.">
        <title>Streptococcus chenjunshii sp. nov. isolated from feces of Tibetan antelopes.</title>
        <authorList>
            <person name="Tian Z."/>
            <person name="Lu S."/>
            <person name="Jin D."/>
            <person name="Yang J."/>
            <person name="Pu J."/>
            <person name="Lai X.H."/>
            <person name="Bai X.N."/>
            <person name="Wu X.M."/>
            <person name="Li J."/>
            <person name="Wang S."/>
            <person name="Xu J."/>
        </authorList>
    </citation>
    <scope>NUCLEOTIDE SEQUENCE</scope>
    <source>
        <strain evidence="1">Z15</strain>
    </source>
</reference>
<evidence type="ECO:0000313" key="6">
    <source>
        <dbReference type="Proteomes" id="UP000264056"/>
    </source>
</evidence>
<dbReference type="GO" id="GO:0003677">
    <property type="term" value="F:DNA binding"/>
    <property type="evidence" value="ECO:0007669"/>
    <property type="project" value="UniProtKB-KW"/>
</dbReference>
<reference evidence="4" key="3">
    <citation type="submission" date="2018-08" db="EMBL/GenBank/DDBJ databases">
        <title>Streptococcus chenjunshii sp. nov., isolated from stools sample of the Tibetan antelope in the Qinghai-Tibet plateau, China.</title>
        <authorList>
            <person name="Tian Z."/>
        </authorList>
    </citation>
    <scope>NUCLEOTIDE SEQUENCE [LARGE SCALE GENOMIC DNA]</scope>
    <source>
        <strain evidence="4">Z15</strain>
    </source>
</reference>
<sequence>MGKKAMREKLEAYAKQRYQVEAEELPFRREDYAVLRHTDTGKWFAVFIAKEYSAFGLAGEGTADVLSVKPKDADFADFLMQQPGYLRGFPSKKWNWMSMLLDGTVPYEEVCRWLDESFQITRSKTSNKKTPLLKRKHSPKRNE</sequence>
<name>A0A372KPN6_9STRE</name>
<keyword evidence="6" id="KW-1185">Reference proteome</keyword>
<dbReference type="InterPro" id="IPR038056">
    <property type="entry name" value="YjbR-like_sf"/>
</dbReference>
<evidence type="ECO:0000313" key="3">
    <source>
        <dbReference type="EMBL" id="RFU53578.1"/>
    </source>
</evidence>
<evidence type="ECO:0000313" key="2">
    <source>
        <dbReference type="EMBL" id="RFU51378.1"/>
    </source>
</evidence>
<dbReference type="AlphaFoldDB" id="A0A372KPN6"/>